<dbReference type="PANTHER" id="PTHR35841">
    <property type="entry name" value="PHOSPHONATES-BINDING PERIPLASMIC PROTEIN"/>
    <property type="match status" value="1"/>
</dbReference>
<dbReference type="AlphaFoldDB" id="A0A2H5EZL5"/>
<dbReference type="Gene3D" id="3.40.190.10">
    <property type="entry name" value="Periplasmic binding protein-like II"/>
    <property type="match status" value="2"/>
</dbReference>
<dbReference type="PANTHER" id="PTHR35841:SF1">
    <property type="entry name" value="PHOSPHONATES-BINDING PERIPLASMIC PROTEIN"/>
    <property type="match status" value="1"/>
</dbReference>
<dbReference type="Pfam" id="PF12974">
    <property type="entry name" value="Phosphonate-bd"/>
    <property type="match status" value="1"/>
</dbReference>
<dbReference type="OrthoDB" id="7353682at2"/>
<organism evidence="1 2">
    <name type="scientific">Paracoccus zhejiangensis</name>
    <dbReference type="NCBI Taxonomy" id="1077935"/>
    <lineage>
        <taxon>Bacteria</taxon>
        <taxon>Pseudomonadati</taxon>
        <taxon>Pseudomonadota</taxon>
        <taxon>Alphaproteobacteria</taxon>
        <taxon>Rhodobacterales</taxon>
        <taxon>Paracoccaceae</taxon>
        <taxon>Paracoccus</taxon>
    </lineage>
</organism>
<evidence type="ECO:0000313" key="1">
    <source>
        <dbReference type="EMBL" id="AUH64748.1"/>
    </source>
</evidence>
<dbReference type="Proteomes" id="UP000234530">
    <property type="component" value="Chromosome"/>
</dbReference>
<protein>
    <submittedName>
        <fullName evidence="1">Phosphate ABC transporter substrate-binding protein</fullName>
    </submittedName>
</protein>
<evidence type="ECO:0000313" key="2">
    <source>
        <dbReference type="Proteomes" id="UP000234530"/>
    </source>
</evidence>
<proteinExistence type="predicted"/>
<accession>A0A2H5EZL5</accession>
<dbReference type="KEGG" id="pzh:CX676_11715"/>
<gene>
    <name evidence="1" type="ORF">CX676_11715</name>
</gene>
<name>A0A2H5EZL5_9RHOB</name>
<dbReference type="EMBL" id="CP025430">
    <property type="protein sequence ID" value="AUH64748.1"/>
    <property type="molecule type" value="Genomic_DNA"/>
</dbReference>
<dbReference type="SUPFAM" id="SSF53850">
    <property type="entry name" value="Periplasmic binding protein-like II"/>
    <property type="match status" value="1"/>
</dbReference>
<sequence length="224" mass="24440">MYDWPEVRDRTNAFWQGLRDRVAGLPELSHPVEMEDLLAIWRDPATVMTECCWGTVDLGMCTVQQILAQRNYDGVLGGEGINYRSALVMRQGEVAQPAAGAVLPQGIEGLKWAANQPDSRSGWLGIAEDAALSAEEVLWTGAHRESIRMVATGQADIAAIDCLSWELAQAYEPAARDLVVVGWTAPRPGIFFTTGIDTPPELARALRAALLAMNQYPAQEPAHV</sequence>
<reference evidence="1 2" key="1">
    <citation type="journal article" date="2013" name="Antonie Van Leeuwenhoek">
        <title>Paracoccus zhejiangensis sp. nov., isolated from activated sludge in wastewater-treatment system.</title>
        <authorList>
            <person name="Wu Z.G."/>
            <person name="Zhang D.F."/>
            <person name="Liu Y.L."/>
            <person name="Wang F."/>
            <person name="Jiang X."/>
            <person name="Li C."/>
            <person name="Li S.P."/>
            <person name="Hong Q."/>
            <person name="Li W.J."/>
        </authorList>
    </citation>
    <scope>NUCLEOTIDE SEQUENCE [LARGE SCALE GENOMIC DNA]</scope>
    <source>
        <strain evidence="1 2">J6</strain>
    </source>
</reference>
<keyword evidence="2" id="KW-1185">Reference proteome</keyword>